<evidence type="ECO:0000259" key="4">
    <source>
        <dbReference type="Pfam" id="PF00725"/>
    </source>
</evidence>
<dbReference type="PANTHER" id="PTHR48075">
    <property type="entry name" value="3-HYDROXYACYL-COA DEHYDROGENASE FAMILY PROTEIN"/>
    <property type="match status" value="1"/>
</dbReference>
<dbReference type="InterPro" id="IPR013328">
    <property type="entry name" value="6PGD_dom2"/>
</dbReference>
<feature type="domain" description="3-hydroxyacyl-CoA dehydrogenase NAD binding" evidence="5">
    <location>
        <begin position="8"/>
        <end position="186"/>
    </location>
</feature>
<dbReference type="PANTHER" id="PTHR48075:SF5">
    <property type="entry name" value="3-HYDROXYBUTYRYL-COA DEHYDROGENASE"/>
    <property type="match status" value="1"/>
</dbReference>
<dbReference type="EC" id="1.1.1.35" evidence="6"/>
<dbReference type="GO" id="GO:0003857">
    <property type="term" value="F:(3S)-3-hydroxyacyl-CoA dehydrogenase (NAD+) activity"/>
    <property type="evidence" value="ECO:0007669"/>
    <property type="project" value="UniProtKB-EC"/>
</dbReference>
<evidence type="ECO:0000313" key="6">
    <source>
        <dbReference type="EMBL" id="MFC4908268.1"/>
    </source>
</evidence>
<evidence type="ECO:0000256" key="1">
    <source>
        <dbReference type="ARBA" id="ARBA00005086"/>
    </source>
</evidence>
<dbReference type="PIRSF" id="PIRSF000105">
    <property type="entry name" value="HCDH"/>
    <property type="match status" value="1"/>
</dbReference>
<dbReference type="InterPro" id="IPR006176">
    <property type="entry name" value="3-OHacyl-CoA_DH_NAD-bd"/>
</dbReference>
<keyword evidence="3 6" id="KW-0560">Oxidoreductase</keyword>
<dbReference type="InterPro" id="IPR036291">
    <property type="entry name" value="NAD(P)-bd_dom_sf"/>
</dbReference>
<dbReference type="Pfam" id="PF00725">
    <property type="entry name" value="3HCDH"/>
    <property type="match status" value="1"/>
</dbReference>
<comment type="similarity">
    <text evidence="2">Belongs to the 3-hydroxyacyl-CoA dehydrogenase family.</text>
</comment>
<comment type="caution">
    <text evidence="6">The sequence shown here is derived from an EMBL/GenBank/DDBJ whole genome shotgun (WGS) entry which is preliminary data.</text>
</comment>
<evidence type="ECO:0000313" key="7">
    <source>
        <dbReference type="Proteomes" id="UP001595872"/>
    </source>
</evidence>
<dbReference type="SUPFAM" id="SSF48179">
    <property type="entry name" value="6-phosphogluconate dehydrogenase C-terminal domain-like"/>
    <property type="match status" value="1"/>
</dbReference>
<keyword evidence="7" id="KW-1185">Reference proteome</keyword>
<dbReference type="Gene3D" id="3.40.50.720">
    <property type="entry name" value="NAD(P)-binding Rossmann-like Domain"/>
    <property type="match status" value="1"/>
</dbReference>
<evidence type="ECO:0000256" key="3">
    <source>
        <dbReference type="ARBA" id="ARBA00023002"/>
    </source>
</evidence>
<evidence type="ECO:0000259" key="5">
    <source>
        <dbReference type="Pfam" id="PF02737"/>
    </source>
</evidence>
<accession>A0ABV9TVX1</accession>
<dbReference type="RefSeq" id="WP_378254722.1">
    <property type="nucleotide sequence ID" value="NZ_JBHSIT010000003.1"/>
</dbReference>
<name>A0ABV9TVX1_9ACTN</name>
<dbReference type="Pfam" id="PF02737">
    <property type="entry name" value="3HCDH_N"/>
    <property type="match status" value="1"/>
</dbReference>
<comment type="pathway">
    <text evidence="1">Lipid metabolism; butanoate metabolism.</text>
</comment>
<dbReference type="InterPro" id="IPR006108">
    <property type="entry name" value="3HC_DH_C"/>
</dbReference>
<organism evidence="6 7">
    <name type="scientific">Actinomadura gamaensis</name>
    <dbReference type="NCBI Taxonomy" id="1763541"/>
    <lineage>
        <taxon>Bacteria</taxon>
        <taxon>Bacillati</taxon>
        <taxon>Actinomycetota</taxon>
        <taxon>Actinomycetes</taxon>
        <taxon>Streptosporangiales</taxon>
        <taxon>Thermomonosporaceae</taxon>
        <taxon>Actinomadura</taxon>
    </lineage>
</organism>
<dbReference type="InterPro" id="IPR008927">
    <property type="entry name" value="6-PGluconate_DH-like_C_sf"/>
</dbReference>
<dbReference type="Gene3D" id="1.10.1040.10">
    <property type="entry name" value="N-(1-d-carboxylethyl)-l-norvaline Dehydrogenase, domain 2"/>
    <property type="match status" value="1"/>
</dbReference>
<dbReference type="SUPFAM" id="SSF51735">
    <property type="entry name" value="NAD(P)-binding Rossmann-fold domains"/>
    <property type="match status" value="1"/>
</dbReference>
<gene>
    <name evidence="6" type="ORF">ACFPCY_13110</name>
</gene>
<dbReference type="EMBL" id="JBHSIT010000003">
    <property type="protein sequence ID" value="MFC4908268.1"/>
    <property type="molecule type" value="Genomic_DNA"/>
</dbReference>
<sequence length="296" mass="31890">MDRLTGRVGIVGAGTMGRGIAQLFAEHGHEVVLVDLTEDVLERARAEIVLNLRLAPLVRPGSAAPDPDEAAARIRFTTNLKDVRTAGFVIENVTEDWETKRGVHTELDGLCPPGVPFGVNTSAIPITRVASVTRRAPEIVGTHFMNPAHLKPTVEVIRGHHTSDATVARTRALLESAGRRCVVVRDGPGFVTNRVAMLTVNEAVFLLAEGTAGAPDIDRLFRECLGHAMGPLETADLIGLDTVLRSLEVLHGEFGDPKFRPCPLLRELVRAGRLGRKSGRGFHTYESLPGKDASDG</sequence>
<dbReference type="Proteomes" id="UP001595872">
    <property type="component" value="Unassembled WGS sequence"/>
</dbReference>
<evidence type="ECO:0000256" key="2">
    <source>
        <dbReference type="ARBA" id="ARBA00009463"/>
    </source>
</evidence>
<protein>
    <submittedName>
        <fullName evidence="6">3-hydroxyacyl-CoA dehydrogenase family protein</fullName>
        <ecNumber evidence="6">1.1.1.35</ecNumber>
    </submittedName>
</protein>
<proteinExistence type="inferred from homology"/>
<dbReference type="InterPro" id="IPR022694">
    <property type="entry name" value="3-OHacyl-CoA_DH"/>
</dbReference>
<reference evidence="7" key="1">
    <citation type="journal article" date="2019" name="Int. J. Syst. Evol. Microbiol.">
        <title>The Global Catalogue of Microorganisms (GCM) 10K type strain sequencing project: providing services to taxonomists for standard genome sequencing and annotation.</title>
        <authorList>
            <consortium name="The Broad Institute Genomics Platform"/>
            <consortium name="The Broad Institute Genome Sequencing Center for Infectious Disease"/>
            <person name="Wu L."/>
            <person name="Ma J."/>
        </authorList>
    </citation>
    <scope>NUCLEOTIDE SEQUENCE [LARGE SCALE GENOMIC DNA]</scope>
    <source>
        <strain evidence="7">KLKA75</strain>
    </source>
</reference>
<feature type="domain" description="3-hydroxyacyl-CoA dehydrogenase C-terminal" evidence="4">
    <location>
        <begin position="189"/>
        <end position="285"/>
    </location>
</feature>